<evidence type="ECO:0000256" key="1">
    <source>
        <dbReference type="SAM" id="MobiDB-lite"/>
    </source>
</evidence>
<sequence>MKQQNPSSSSVESGGFLRGKGGGSARIRSTTPVPGPSSSSLQPNPVRSYRLVKMPPITFPCIVEGWLYVHAHNKQMSIHAKIHLILRIIVLRCRSRNCDLSEVLMPNVV</sequence>
<accession>A0A226EL69</accession>
<evidence type="ECO:0000313" key="3">
    <source>
        <dbReference type="Proteomes" id="UP000198287"/>
    </source>
</evidence>
<dbReference type="OrthoDB" id="5572587at2759"/>
<feature type="compositionally biased region" description="Polar residues" evidence="1">
    <location>
        <begin position="1"/>
        <end position="12"/>
    </location>
</feature>
<comment type="caution">
    <text evidence="2">The sequence shown here is derived from an EMBL/GenBank/DDBJ whole genome shotgun (WGS) entry which is preliminary data.</text>
</comment>
<reference evidence="2 3" key="1">
    <citation type="submission" date="2015-12" db="EMBL/GenBank/DDBJ databases">
        <title>The genome of Folsomia candida.</title>
        <authorList>
            <person name="Faddeeva A."/>
            <person name="Derks M.F."/>
            <person name="Anvar Y."/>
            <person name="Smit S."/>
            <person name="Van Straalen N."/>
            <person name="Roelofs D."/>
        </authorList>
    </citation>
    <scope>NUCLEOTIDE SEQUENCE [LARGE SCALE GENOMIC DNA]</scope>
    <source>
        <strain evidence="2 3">VU population</strain>
        <tissue evidence="2">Whole body</tissue>
    </source>
</reference>
<gene>
    <name evidence="2" type="ORF">Fcan01_08156</name>
</gene>
<dbReference type="EMBL" id="LNIX01000003">
    <property type="protein sequence ID" value="OXA58443.1"/>
    <property type="molecule type" value="Genomic_DNA"/>
</dbReference>
<evidence type="ECO:0000313" key="2">
    <source>
        <dbReference type="EMBL" id="OXA58443.1"/>
    </source>
</evidence>
<proteinExistence type="predicted"/>
<dbReference type="Proteomes" id="UP000198287">
    <property type="component" value="Unassembled WGS sequence"/>
</dbReference>
<name>A0A226EL69_FOLCA</name>
<dbReference type="AlphaFoldDB" id="A0A226EL69"/>
<organism evidence="2 3">
    <name type="scientific">Folsomia candida</name>
    <name type="common">Springtail</name>
    <dbReference type="NCBI Taxonomy" id="158441"/>
    <lineage>
        <taxon>Eukaryota</taxon>
        <taxon>Metazoa</taxon>
        <taxon>Ecdysozoa</taxon>
        <taxon>Arthropoda</taxon>
        <taxon>Hexapoda</taxon>
        <taxon>Collembola</taxon>
        <taxon>Entomobryomorpha</taxon>
        <taxon>Isotomoidea</taxon>
        <taxon>Isotomidae</taxon>
        <taxon>Proisotominae</taxon>
        <taxon>Folsomia</taxon>
    </lineage>
</organism>
<protein>
    <submittedName>
        <fullName evidence="2">Uncharacterized protein</fullName>
    </submittedName>
</protein>
<keyword evidence="3" id="KW-1185">Reference proteome</keyword>
<feature type="region of interest" description="Disordered" evidence="1">
    <location>
        <begin position="1"/>
        <end position="45"/>
    </location>
</feature>
<feature type="compositionally biased region" description="Low complexity" evidence="1">
    <location>
        <begin position="29"/>
        <end position="40"/>
    </location>
</feature>